<protein>
    <submittedName>
        <fullName evidence="2">Uncharacterized protein</fullName>
    </submittedName>
</protein>
<dbReference type="EMBL" id="ML975477">
    <property type="protein sequence ID" value="KAF1828969.1"/>
    <property type="molecule type" value="Genomic_DNA"/>
</dbReference>
<dbReference type="OrthoDB" id="4508185at2759"/>
<name>A0A6A5JXK4_9PLEO</name>
<evidence type="ECO:0000313" key="2">
    <source>
        <dbReference type="EMBL" id="KAF1828969.1"/>
    </source>
</evidence>
<proteinExistence type="predicted"/>
<keyword evidence="3" id="KW-1185">Reference proteome</keyword>
<feature type="transmembrane region" description="Helical" evidence="1">
    <location>
        <begin position="32"/>
        <end position="54"/>
    </location>
</feature>
<reference evidence="2" key="1">
    <citation type="submission" date="2020-01" db="EMBL/GenBank/DDBJ databases">
        <authorList>
            <consortium name="DOE Joint Genome Institute"/>
            <person name="Haridas S."/>
            <person name="Albert R."/>
            <person name="Binder M."/>
            <person name="Bloem J."/>
            <person name="Labutti K."/>
            <person name="Salamov A."/>
            <person name="Andreopoulos B."/>
            <person name="Baker S.E."/>
            <person name="Barry K."/>
            <person name="Bills G."/>
            <person name="Bluhm B.H."/>
            <person name="Cannon C."/>
            <person name="Castanera R."/>
            <person name="Culley D.E."/>
            <person name="Daum C."/>
            <person name="Ezra D."/>
            <person name="Gonzalez J.B."/>
            <person name="Henrissat B."/>
            <person name="Kuo A."/>
            <person name="Liang C."/>
            <person name="Lipzen A."/>
            <person name="Lutzoni F."/>
            <person name="Magnuson J."/>
            <person name="Mondo S."/>
            <person name="Nolan M."/>
            <person name="Ohm R."/>
            <person name="Pangilinan J."/>
            <person name="Park H.-J."/>
            <person name="Ramirez L."/>
            <person name="Alfaro M."/>
            <person name="Sun H."/>
            <person name="Tritt A."/>
            <person name="Yoshinaga Y."/>
            <person name="Zwiers L.-H."/>
            <person name="Turgeon B.G."/>
            <person name="Goodwin S.B."/>
            <person name="Spatafora J.W."/>
            <person name="Crous P.W."/>
            <person name="Grigoriev I.V."/>
        </authorList>
    </citation>
    <scope>NUCLEOTIDE SEQUENCE</scope>
    <source>
        <strain evidence="2">P77</strain>
    </source>
</reference>
<evidence type="ECO:0000256" key="1">
    <source>
        <dbReference type="SAM" id="Phobius"/>
    </source>
</evidence>
<dbReference type="Proteomes" id="UP000800040">
    <property type="component" value="Unassembled WGS sequence"/>
</dbReference>
<organism evidence="2 3">
    <name type="scientific">Decorospora gaudefroyi</name>
    <dbReference type="NCBI Taxonomy" id="184978"/>
    <lineage>
        <taxon>Eukaryota</taxon>
        <taxon>Fungi</taxon>
        <taxon>Dikarya</taxon>
        <taxon>Ascomycota</taxon>
        <taxon>Pezizomycotina</taxon>
        <taxon>Dothideomycetes</taxon>
        <taxon>Pleosporomycetidae</taxon>
        <taxon>Pleosporales</taxon>
        <taxon>Pleosporineae</taxon>
        <taxon>Pleosporaceae</taxon>
        <taxon>Decorospora</taxon>
    </lineage>
</organism>
<evidence type="ECO:0000313" key="3">
    <source>
        <dbReference type="Proteomes" id="UP000800040"/>
    </source>
</evidence>
<accession>A0A6A5JXK4</accession>
<keyword evidence="1" id="KW-0812">Transmembrane</keyword>
<sequence length="56" mass="6148">MLPYNAINRITTIVVLLYSAYASNINNKLFLLPISIIATIGLSPAIIAYIAFFCTL</sequence>
<keyword evidence="1" id="KW-1133">Transmembrane helix</keyword>
<dbReference type="AlphaFoldDB" id="A0A6A5JXK4"/>
<gene>
    <name evidence="2" type="ORF">BDW02DRAFT_511019</name>
</gene>
<keyword evidence="1" id="KW-0472">Membrane</keyword>